<name>X0SQA3_9ZZZZ</name>
<reference evidence="1" key="1">
    <citation type="journal article" date="2014" name="Front. Microbiol.">
        <title>High frequency of phylogenetically diverse reductive dehalogenase-homologous genes in deep subseafloor sedimentary metagenomes.</title>
        <authorList>
            <person name="Kawai M."/>
            <person name="Futagami T."/>
            <person name="Toyoda A."/>
            <person name="Takaki Y."/>
            <person name="Nishi S."/>
            <person name="Hori S."/>
            <person name="Arai W."/>
            <person name="Tsubouchi T."/>
            <person name="Morono Y."/>
            <person name="Uchiyama I."/>
            <person name="Ito T."/>
            <person name="Fujiyama A."/>
            <person name="Inagaki F."/>
            <person name="Takami H."/>
        </authorList>
    </citation>
    <scope>NUCLEOTIDE SEQUENCE</scope>
    <source>
        <strain evidence="1">Expedition CK06-06</strain>
    </source>
</reference>
<comment type="caution">
    <text evidence="1">The sequence shown here is derived from an EMBL/GenBank/DDBJ whole genome shotgun (WGS) entry which is preliminary data.</text>
</comment>
<gene>
    <name evidence="1" type="ORF">S01H1_03503</name>
</gene>
<dbReference type="AlphaFoldDB" id="X0SQA3"/>
<accession>X0SQA3</accession>
<protein>
    <submittedName>
        <fullName evidence="1">Uncharacterized protein</fullName>
    </submittedName>
</protein>
<proteinExistence type="predicted"/>
<evidence type="ECO:0000313" key="1">
    <source>
        <dbReference type="EMBL" id="GAF78052.1"/>
    </source>
</evidence>
<sequence>MMLLNKTLPKLYSAVLDTSTDTLYLLDDVIKAHALLDAVNVPSRDNFDPEVALSLRIEWLTNYVKSTFMTNREEEFYHEIQSSPQVR</sequence>
<dbReference type="EMBL" id="BARS01001905">
    <property type="protein sequence ID" value="GAF78052.1"/>
    <property type="molecule type" value="Genomic_DNA"/>
</dbReference>
<organism evidence="1">
    <name type="scientific">marine sediment metagenome</name>
    <dbReference type="NCBI Taxonomy" id="412755"/>
    <lineage>
        <taxon>unclassified sequences</taxon>
        <taxon>metagenomes</taxon>
        <taxon>ecological metagenomes</taxon>
    </lineage>
</organism>